<dbReference type="EMBL" id="JACASE010000015">
    <property type="protein sequence ID" value="KAF6404951.1"/>
    <property type="molecule type" value="Genomic_DNA"/>
</dbReference>
<gene>
    <name evidence="2" type="ORF">HJG63_009281</name>
</gene>
<sequence length="139" mass="15423">MNEQVSVTDSCPQTVTILISSNELVIRTRNTNMVARSMWPDWSGPPGEAPCFVLSTSPHVWRRRTGTWLNEGNGKARSKTPATPRECAVSGLLSRDEEGYEAEHTSPRRPSPLSMAACVRVRVWARAGRVCLNSVYTHV</sequence>
<feature type="region of interest" description="Disordered" evidence="1">
    <location>
        <begin position="92"/>
        <end position="111"/>
    </location>
</feature>
<proteinExistence type="predicted"/>
<organism evidence="2 3">
    <name type="scientific">Rousettus aegyptiacus</name>
    <name type="common">Egyptian fruit bat</name>
    <name type="synonym">Pteropus aegyptiacus</name>
    <dbReference type="NCBI Taxonomy" id="9407"/>
    <lineage>
        <taxon>Eukaryota</taxon>
        <taxon>Metazoa</taxon>
        <taxon>Chordata</taxon>
        <taxon>Craniata</taxon>
        <taxon>Vertebrata</taxon>
        <taxon>Euteleostomi</taxon>
        <taxon>Mammalia</taxon>
        <taxon>Eutheria</taxon>
        <taxon>Laurasiatheria</taxon>
        <taxon>Chiroptera</taxon>
        <taxon>Yinpterochiroptera</taxon>
        <taxon>Pteropodoidea</taxon>
        <taxon>Pteropodidae</taxon>
        <taxon>Rousettinae</taxon>
        <taxon>Rousettus</taxon>
    </lineage>
</organism>
<name>A0A7J8C250_ROUAE</name>
<protein>
    <submittedName>
        <fullName evidence="2">Uncharacterized protein</fullName>
    </submittedName>
</protein>
<keyword evidence="3" id="KW-1185">Reference proteome</keyword>
<accession>A0A7J8C250</accession>
<evidence type="ECO:0000313" key="2">
    <source>
        <dbReference type="EMBL" id="KAF6404951.1"/>
    </source>
</evidence>
<reference evidence="2 3" key="1">
    <citation type="journal article" date="2020" name="Nature">
        <title>Six reference-quality genomes reveal evolution of bat adaptations.</title>
        <authorList>
            <person name="Jebb D."/>
            <person name="Huang Z."/>
            <person name="Pippel M."/>
            <person name="Hughes G.M."/>
            <person name="Lavrichenko K."/>
            <person name="Devanna P."/>
            <person name="Winkler S."/>
            <person name="Jermiin L.S."/>
            <person name="Skirmuntt E.C."/>
            <person name="Katzourakis A."/>
            <person name="Burkitt-Gray L."/>
            <person name="Ray D.A."/>
            <person name="Sullivan K.A.M."/>
            <person name="Roscito J.G."/>
            <person name="Kirilenko B.M."/>
            <person name="Davalos L.M."/>
            <person name="Corthals A.P."/>
            <person name="Power M.L."/>
            <person name="Jones G."/>
            <person name="Ransome R.D."/>
            <person name="Dechmann D.K.N."/>
            <person name="Locatelli A.G."/>
            <person name="Puechmaille S.J."/>
            <person name="Fedrigo O."/>
            <person name="Jarvis E.D."/>
            <person name="Hiller M."/>
            <person name="Vernes S.C."/>
            <person name="Myers E.W."/>
            <person name="Teeling E.C."/>
        </authorList>
    </citation>
    <scope>NUCLEOTIDE SEQUENCE [LARGE SCALE GENOMIC DNA]</scope>
    <source>
        <strain evidence="2">MRouAeg1</strain>
        <tissue evidence="2">Muscle</tissue>
    </source>
</reference>
<evidence type="ECO:0000256" key="1">
    <source>
        <dbReference type="SAM" id="MobiDB-lite"/>
    </source>
</evidence>
<dbReference type="Proteomes" id="UP000593571">
    <property type="component" value="Unassembled WGS sequence"/>
</dbReference>
<comment type="caution">
    <text evidence="2">The sequence shown here is derived from an EMBL/GenBank/DDBJ whole genome shotgun (WGS) entry which is preliminary data.</text>
</comment>
<dbReference type="AlphaFoldDB" id="A0A7J8C250"/>
<evidence type="ECO:0000313" key="3">
    <source>
        <dbReference type="Proteomes" id="UP000593571"/>
    </source>
</evidence>
<feature type="compositionally biased region" description="Basic and acidic residues" evidence="1">
    <location>
        <begin position="94"/>
        <end position="106"/>
    </location>
</feature>